<evidence type="ECO:0000259" key="9">
    <source>
        <dbReference type="Pfam" id="PF10502"/>
    </source>
</evidence>
<evidence type="ECO:0000256" key="8">
    <source>
        <dbReference type="SAM" id="MobiDB-lite"/>
    </source>
</evidence>
<dbReference type="EMBL" id="CP097899">
    <property type="protein sequence ID" value="URN93369.1"/>
    <property type="molecule type" value="Genomic_DNA"/>
</dbReference>
<dbReference type="GO" id="GO:0006465">
    <property type="term" value="P:signal peptide processing"/>
    <property type="evidence" value="ECO:0007669"/>
    <property type="project" value="InterPro"/>
</dbReference>
<dbReference type="PANTHER" id="PTHR43390">
    <property type="entry name" value="SIGNAL PEPTIDASE I"/>
    <property type="match status" value="1"/>
</dbReference>
<feature type="active site" evidence="6">
    <location>
        <position position="85"/>
    </location>
</feature>
<feature type="active site" evidence="6">
    <location>
        <position position="127"/>
    </location>
</feature>
<dbReference type="AlphaFoldDB" id="A0A9J6ZC06"/>
<dbReference type="CDD" id="cd06530">
    <property type="entry name" value="S26_SPase_I"/>
    <property type="match status" value="1"/>
</dbReference>
<dbReference type="GO" id="GO:0005886">
    <property type="term" value="C:plasma membrane"/>
    <property type="evidence" value="ECO:0007669"/>
    <property type="project" value="UniProtKB-SubCell"/>
</dbReference>
<keyword evidence="7" id="KW-0472">Membrane</keyword>
<keyword evidence="7" id="KW-1133">Transmembrane helix</keyword>
<dbReference type="Pfam" id="PF10502">
    <property type="entry name" value="Peptidase_S26"/>
    <property type="match status" value="1"/>
</dbReference>
<organism evidence="10 11">
    <name type="scientific">Candidatus Pristimantibacillus lignocellulolyticus</name>
    <dbReference type="NCBI Taxonomy" id="2994561"/>
    <lineage>
        <taxon>Bacteria</taxon>
        <taxon>Bacillati</taxon>
        <taxon>Bacillota</taxon>
        <taxon>Bacilli</taxon>
        <taxon>Bacillales</taxon>
        <taxon>Paenibacillaceae</taxon>
        <taxon>Candidatus Pristimantibacillus</taxon>
    </lineage>
</organism>
<evidence type="ECO:0000256" key="3">
    <source>
        <dbReference type="ARBA" id="ARBA00009370"/>
    </source>
</evidence>
<evidence type="ECO:0000313" key="10">
    <source>
        <dbReference type="EMBL" id="URN93369.1"/>
    </source>
</evidence>
<dbReference type="EC" id="3.4.21.89" evidence="4 7"/>
<dbReference type="GO" id="GO:0004252">
    <property type="term" value="F:serine-type endopeptidase activity"/>
    <property type="evidence" value="ECO:0007669"/>
    <property type="project" value="InterPro"/>
</dbReference>
<evidence type="ECO:0000256" key="2">
    <source>
        <dbReference type="ARBA" id="ARBA00004401"/>
    </source>
</evidence>
<dbReference type="SUPFAM" id="SSF51306">
    <property type="entry name" value="LexA/Signal peptidase"/>
    <property type="match status" value="1"/>
</dbReference>
<feature type="domain" description="Peptidase S26" evidence="9">
    <location>
        <begin position="55"/>
        <end position="227"/>
    </location>
</feature>
<dbReference type="InterPro" id="IPR000223">
    <property type="entry name" value="Pept_S26A_signal_pept_1"/>
</dbReference>
<dbReference type="KEGG" id="plig:NAG76_16235"/>
<dbReference type="GO" id="GO:0009003">
    <property type="term" value="F:signal peptidase activity"/>
    <property type="evidence" value="ECO:0007669"/>
    <property type="project" value="UniProtKB-EC"/>
</dbReference>
<comment type="catalytic activity">
    <reaction evidence="1 7">
        <text>Cleavage of hydrophobic, N-terminal signal or leader sequences from secreted and periplasmic proteins.</text>
        <dbReference type="EC" id="3.4.21.89"/>
    </reaction>
</comment>
<evidence type="ECO:0000256" key="1">
    <source>
        <dbReference type="ARBA" id="ARBA00000677"/>
    </source>
</evidence>
<dbReference type="PANTHER" id="PTHR43390:SF1">
    <property type="entry name" value="CHLOROPLAST PROCESSING PEPTIDASE"/>
    <property type="match status" value="1"/>
</dbReference>
<feature type="region of interest" description="Disordered" evidence="8">
    <location>
        <begin position="1"/>
        <end position="41"/>
    </location>
</feature>
<name>A0A9J6ZC06_9BACL</name>
<dbReference type="PROSITE" id="PS00760">
    <property type="entry name" value="SPASE_I_2"/>
    <property type="match status" value="1"/>
</dbReference>
<evidence type="ECO:0000313" key="11">
    <source>
        <dbReference type="Proteomes" id="UP001056756"/>
    </source>
</evidence>
<dbReference type="PRINTS" id="PR00727">
    <property type="entry name" value="LEADERPTASE"/>
</dbReference>
<keyword evidence="5 7" id="KW-0378">Hydrolase</keyword>
<dbReference type="InterPro" id="IPR019533">
    <property type="entry name" value="Peptidase_S26"/>
</dbReference>
<comment type="subcellular location">
    <subcellularLocation>
        <location evidence="2">Cell membrane</location>
        <topology evidence="2">Single-pass type II membrane protein</topology>
    </subcellularLocation>
    <subcellularLocation>
        <location evidence="7">Membrane</location>
        <topology evidence="7">Single-pass type II membrane protein</topology>
    </subcellularLocation>
</comment>
<dbReference type="PROSITE" id="PS00761">
    <property type="entry name" value="SPASE_I_3"/>
    <property type="match status" value="1"/>
</dbReference>
<proteinExistence type="inferred from homology"/>
<dbReference type="InterPro" id="IPR019758">
    <property type="entry name" value="Pept_S26A_signal_pept_1_CS"/>
</dbReference>
<keyword evidence="7" id="KW-0812">Transmembrane</keyword>
<sequence length="239" mass="27198">MEPKDELLDQQKATKEDVAEQYESSQDENDDMASVSRVARSSKKNKQDKTYKEVVDWIKSIVIAVVLVAIVRIFLFSPFIVDGDSMEPNFHTHERVIVNLLIYNISKPEFGDVVVFDVPEEGRRFIKRIIGVPGDTIRVEGDQLYINDKLITEPYLTEAIAESMAEGLTYNSIGDSFNFPNASYPDNVVPEGMYFVMGDNRGYSKDSRAIGYVLEDEIIGRADVVMWPLDKLELVKHYN</sequence>
<comment type="similarity">
    <text evidence="3 7">Belongs to the peptidase S26 family.</text>
</comment>
<dbReference type="Gene3D" id="2.10.109.10">
    <property type="entry name" value="Umud Fragment, subunit A"/>
    <property type="match status" value="1"/>
</dbReference>
<feature type="transmembrane region" description="Helical" evidence="7">
    <location>
        <begin position="57"/>
        <end position="81"/>
    </location>
</feature>
<feature type="compositionally biased region" description="Basic and acidic residues" evidence="8">
    <location>
        <begin position="1"/>
        <end position="18"/>
    </location>
</feature>
<dbReference type="Proteomes" id="UP001056756">
    <property type="component" value="Chromosome"/>
</dbReference>
<keyword evidence="7" id="KW-0645">Protease</keyword>
<protein>
    <recommendedName>
        <fullName evidence="4 7">Signal peptidase I</fullName>
        <ecNumber evidence="4 7">3.4.21.89</ecNumber>
    </recommendedName>
</protein>
<reference evidence="10" key="1">
    <citation type="submission" date="2022-05" db="EMBL/GenBank/DDBJ databases">
        <title>Novel bacterial taxa in a minimal lignocellulolytic consortium and its capacity to transform plastics disclosed by genome-resolved metagenomics.</title>
        <authorList>
            <person name="Rodriguez C.A.D."/>
            <person name="Diaz-Garcia L."/>
            <person name="Herrera K."/>
            <person name="Tarazona N.A."/>
            <person name="Sproer C."/>
            <person name="Overmann J."/>
            <person name="Jimenez D.J."/>
        </authorList>
    </citation>
    <scope>NUCLEOTIDE SEQUENCE</scope>
    <source>
        <strain evidence="10">MAG5</strain>
    </source>
</reference>
<evidence type="ECO:0000256" key="4">
    <source>
        <dbReference type="ARBA" id="ARBA00013208"/>
    </source>
</evidence>
<evidence type="ECO:0000256" key="5">
    <source>
        <dbReference type="ARBA" id="ARBA00022801"/>
    </source>
</evidence>
<evidence type="ECO:0000256" key="7">
    <source>
        <dbReference type="RuleBase" id="RU362042"/>
    </source>
</evidence>
<gene>
    <name evidence="10" type="primary">lepB</name>
    <name evidence="10" type="ORF">NAG76_16235</name>
</gene>
<dbReference type="InterPro" id="IPR036286">
    <property type="entry name" value="LexA/Signal_pep-like_sf"/>
</dbReference>
<accession>A0A9J6ZC06</accession>
<dbReference type="InterPro" id="IPR019757">
    <property type="entry name" value="Pept_S26A_signal_pept_1_Lys-AS"/>
</dbReference>
<dbReference type="NCBIfam" id="TIGR02227">
    <property type="entry name" value="sigpep_I_bact"/>
    <property type="match status" value="1"/>
</dbReference>
<evidence type="ECO:0000256" key="6">
    <source>
        <dbReference type="PIRSR" id="PIRSR600223-1"/>
    </source>
</evidence>